<dbReference type="Gene3D" id="1.10.30.50">
    <property type="match status" value="1"/>
</dbReference>
<gene>
    <name evidence="1" type="ORF">G9U52_33085</name>
</gene>
<reference evidence="1" key="1">
    <citation type="submission" date="2020-03" db="EMBL/GenBank/DDBJ databases">
        <title>Draft sequencing of Paenibacilllus sp. S3N08.</title>
        <authorList>
            <person name="Kim D.-U."/>
        </authorList>
    </citation>
    <scope>NUCLEOTIDE SEQUENCE</scope>
    <source>
        <strain evidence="1">S3N08</strain>
    </source>
</reference>
<comment type="caution">
    <text evidence="1">The sequence shown here is derived from an EMBL/GenBank/DDBJ whole genome shotgun (WGS) entry which is preliminary data.</text>
</comment>
<dbReference type="RefSeq" id="WP_166155827.1">
    <property type="nucleotide sequence ID" value="NZ_JAAOIW010000020.1"/>
</dbReference>
<proteinExistence type="predicted"/>
<evidence type="ECO:0000313" key="1">
    <source>
        <dbReference type="EMBL" id="NHN34621.1"/>
    </source>
</evidence>
<evidence type="ECO:0008006" key="3">
    <source>
        <dbReference type="Google" id="ProtNLM"/>
    </source>
</evidence>
<evidence type="ECO:0000313" key="2">
    <source>
        <dbReference type="Proteomes" id="UP001165962"/>
    </source>
</evidence>
<dbReference type="EMBL" id="JAAOIW010000020">
    <property type="protein sequence ID" value="NHN34621.1"/>
    <property type="molecule type" value="Genomic_DNA"/>
</dbReference>
<name>A0ABX0JH98_9BACL</name>
<accession>A0ABX0JH98</accession>
<sequence>MRNLLPITVMSPEDIFLAIAKSKNSPCKDLLYVHNSNLNPMSCIQSSVLERYEEYQDKRNNLFDIDDSKFIGTEKDCLKNCYDSSTTSFEWMYAELFKIQDTYNKDKCPYCGINSPSTRDHYLPKELYPEFAVMSHNLVPCCDDCNRLKGKKFKDNLTKKRMFIHFYYDEIPNDVFIEAFISIGNKDEPVVNVVINPPVAYTNAFYDIVQSHYKELNVLERIENEVNTYVNEIYQINKKCLEEGLEEVDLKRLSLIDIRIYERNHGINYWKAVISRGILQCADFYKL</sequence>
<dbReference type="Proteomes" id="UP001165962">
    <property type="component" value="Unassembled WGS sequence"/>
</dbReference>
<keyword evidence="2" id="KW-1185">Reference proteome</keyword>
<organism evidence="1 2">
    <name type="scientific">Paenibacillus agricola</name>
    <dbReference type="NCBI Taxonomy" id="2716264"/>
    <lineage>
        <taxon>Bacteria</taxon>
        <taxon>Bacillati</taxon>
        <taxon>Bacillota</taxon>
        <taxon>Bacilli</taxon>
        <taxon>Bacillales</taxon>
        <taxon>Paenibacillaceae</taxon>
        <taxon>Paenibacillus</taxon>
    </lineage>
</organism>
<protein>
    <recommendedName>
        <fullName evidence="3">HNH endonuclease</fullName>
    </recommendedName>
</protein>